<dbReference type="OrthoDB" id="5242248at2"/>
<evidence type="ECO:0008006" key="4">
    <source>
        <dbReference type="Google" id="ProtNLM"/>
    </source>
</evidence>
<comment type="caution">
    <text evidence="2">The sequence shown here is derived from an EMBL/GenBank/DDBJ whole genome shotgun (WGS) entry which is preliminary data.</text>
</comment>
<keyword evidence="1" id="KW-0812">Transmembrane</keyword>
<feature type="transmembrane region" description="Helical" evidence="1">
    <location>
        <begin position="257"/>
        <end position="286"/>
    </location>
</feature>
<dbReference type="AlphaFoldDB" id="A0A4Q7ZR82"/>
<evidence type="ECO:0000256" key="1">
    <source>
        <dbReference type="SAM" id="Phobius"/>
    </source>
</evidence>
<name>A0A4Q7ZR82_9ACTN</name>
<feature type="transmembrane region" description="Helical" evidence="1">
    <location>
        <begin position="88"/>
        <end position="106"/>
    </location>
</feature>
<feature type="transmembrane region" description="Helical" evidence="1">
    <location>
        <begin position="212"/>
        <end position="245"/>
    </location>
</feature>
<feature type="transmembrane region" description="Helical" evidence="1">
    <location>
        <begin position="179"/>
        <end position="200"/>
    </location>
</feature>
<keyword evidence="1" id="KW-1133">Transmembrane helix</keyword>
<dbReference type="RefSeq" id="WP_130512106.1">
    <property type="nucleotide sequence ID" value="NZ_SHKY01000001.1"/>
</dbReference>
<feature type="transmembrane region" description="Helical" evidence="1">
    <location>
        <begin position="51"/>
        <end position="76"/>
    </location>
</feature>
<reference evidence="2 3" key="1">
    <citation type="submission" date="2019-02" db="EMBL/GenBank/DDBJ databases">
        <title>Sequencing the genomes of 1000 actinobacteria strains.</title>
        <authorList>
            <person name="Klenk H.-P."/>
        </authorList>
    </citation>
    <scope>NUCLEOTIDE SEQUENCE [LARGE SCALE GENOMIC DNA]</scope>
    <source>
        <strain evidence="2 3">DSM 45162</strain>
    </source>
</reference>
<evidence type="ECO:0000313" key="2">
    <source>
        <dbReference type="EMBL" id="RZU53640.1"/>
    </source>
</evidence>
<evidence type="ECO:0000313" key="3">
    <source>
        <dbReference type="Proteomes" id="UP000292564"/>
    </source>
</evidence>
<feature type="transmembrane region" description="Helical" evidence="1">
    <location>
        <begin position="423"/>
        <end position="439"/>
    </location>
</feature>
<proteinExistence type="predicted"/>
<feature type="transmembrane region" description="Helical" evidence="1">
    <location>
        <begin position="293"/>
        <end position="316"/>
    </location>
</feature>
<feature type="transmembrane region" description="Helical" evidence="1">
    <location>
        <begin position="16"/>
        <end position="39"/>
    </location>
</feature>
<organism evidence="2 3">
    <name type="scientific">Krasilnikovia cinnamomea</name>
    <dbReference type="NCBI Taxonomy" id="349313"/>
    <lineage>
        <taxon>Bacteria</taxon>
        <taxon>Bacillati</taxon>
        <taxon>Actinomycetota</taxon>
        <taxon>Actinomycetes</taxon>
        <taxon>Micromonosporales</taxon>
        <taxon>Micromonosporaceae</taxon>
        <taxon>Krasilnikovia</taxon>
    </lineage>
</organism>
<sequence length="466" mass="47970">MTAPVRTRHRPARADLIAAGAALSLFASAAAVGAVLYLLGHPVHASAAPLFAAWLPHAGPGTPLAVVLAVLVCRWGPALAAALPWRRLLVLAYATAAAWTASLALVDGWQRGIAGRLTTRYEYLHEVGGVSGIPAMLRGFTARILDFQPDSWTTHVAGHPPGALLAFVWLDRAGLGGGAPAGALCILAAALVAVAVPYTVRLLGTDDAARAVVPFVVVFPGAVWSGVSADGMFAGVTAVGVALLAHGVTRRVAGAAFAGGVLLAFGCYLSYGLVLMAPIVVAVLILSGPHRRTAWWAGAGAALVAAGFTAAGFHWLTGYHLVIERYYQGLASRRPYGYWVWADLAVLAVSAGPAAAVIVRRAACTGWQAGGLRAGISGAGHAVVANLRRPGAGASGRWLLPLAVAAAIVAADVSGYSKAEVERIWLPFAGWLMAGAALIPPGDRRMWLAVQAAVALTVNHLLLTTW</sequence>
<accession>A0A4Q7ZR82</accession>
<dbReference type="EMBL" id="SHKY01000001">
    <property type="protein sequence ID" value="RZU53640.1"/>
    <property type="molecule type" value="Genomic_DNA"/>
</dbReference>
<feature type="transmembrane region" description="Helical" evidence="1">
    <location>
        <begin position="398"/>
        <end position="417"/>
    </location>
</feature>
<dbReference type="Proteomes" id="UP000292564">
    <property type="component" value="Unassembled WGS sequence"/>
</dbReference>
<feature type="transmembrane region" description="Helical" evidence="1">
    <location>
        <begin position="446"/>
        <end position="463"/>
    </location>
</feature>
<feature type="transmembrane region" description="Helical" evidence="1">
    <location>
        <begin position="336"/>
        <end position="359"/>
    </location>
</feature>
<protein>
    <recommendedName>
        <fullName evidence="4">Dolichyl-phosphate-mannose-protein mannosyltransferase</fullName>
    </recommendedName>
</protein>
<keyword evidence="1" id="KW-0472">Membrane</keyword>
<gene>
    <name evidence="2" type="ORF">EV385_5571</name>
</gene>
<keyword evidence="3" id="KW-1185">Reference proteome</keyword>